<accession>A0A9W7BI27</accession>
<feature type="region of interest" description="Disordered" evidence="1">
    <location>
        <begin position="730"/>
        <end position="797"/>
    </location>
</feature>
<proteinExistence type="predicted"/>
<evidence type="ECO:0000256" key="1">
    <source>
        <dbReference type="SAM" id="MobiDB-lite"/>
    </source>
</evidence>
<feature type="transmembrane region" description="Helical" evidence="2">
    <location>
        <begin position="545"/>
        <end position="564"/>
    </location>
</feature>
<evidence type="ECO:0000313" key="4">
    <source>
        <dbReference type="Proteomes" id="UP001165160"/>
    </source>
</evidence>
<feature type="transmembrane region" description="Helical" evidence="2">
    <location>
        <begin position="676"/>
        <end position="695"/>
    </location>
</feature>
<feature type="transmembrane region" description="Helical" evidence="2">
    <location>
        <begin position="637"/>
        <end position="656"/>
    </location>
</feature>
<evidence type="ECO:0000313" key="3">
    <source>
        <dbReference type="EMBL" id="GMH88936.1"/>
    </source>
</evidence>
<feature type="compositionally biased region" description="Low complexity" evidence="1">
    <location>
        <begin position="97"/>
        <end position="109"/>
    </location>
</feature>
<sequence length="942" mass="106236">MSKAHIKIAVVDEESPPTQPTSADDLETGVSQQPSSPNNKPPKAMNISPSGRSSPVSPSGGRSDQGSAGRRDSNVPADFRQRSKTKLLASRPRNLGRTPPVTPKNNNKNRVARAGIIPSVSKLEQKYGDTDDGGESLPLRSKHIYDLDALDGLEIGEFVVNVLRDPTKNSSPKGIVDIIVDEYKGLKDFELGIKIDGTSGKRNFWLRPLLTTIVMNKPKLEALSWDSIKIYVLRHICRRHVISRTMTSSYFHSLDSLQACAMLPPDEAATFGQKLGSSLTVSLFTCANSESSVEEWYLQSDFLEDFCSTHEWFLPMISVVAHELVMRAWWGLRGKVALIFILNYINICLDFYLILLNLGFIGKVDGDGDEQCTTVGGVDEWTLGFAMAITYVIQLCAKLGLSAAQNVDTSRSNYEKWKDFAAAITFLKPVIDVKNIIASTGQGDGQIFEPTMELLAEKQLDLCFGDIPMIFCQLCNLLALSQTCSSSSSNILLSSISVSLAMIGYTQASLTYYGDTDSYLRSRVPLFYGLIPDSVESRIGTMISMMFLIASFSAARLISCAALFNHNPTYVYAFWGIDLLLFLVSIKIVQGSLKTWHMLRGPSSFFGQSLIRVVEWMTTTSAPQILFRNACSVGGRLFTFWVVYSWLVNFAIMVIAAPKDDDSDRLHGWDTYTVPIFTGANIAFLLSLTFFVYLMRKDYISTFTSTQNPKKYMYDNYWRGGGVKTLITAQKSGYSPPSLGSGSPGGRKIRSPDNDRRRSHRLTPNTGRARRATRKQPADDDEMEAQRQEELRERRKRIKEQDTLNSLKCQALTVSHHLLPPDLEIKYWMKDWKSWVNNEPDWFKNSREVLLANLDVTIVGRDWAIENFWNSEDSDLQFLAASLPPEYRPDDEEISRWAFENFEEFTRNPPTWWDLRWQITLTMGEDKLPMKWWDIKEQGMFS</sequence>
<comment type="caution">
    <text evidence="3">The sequence shown here is derived from an EMBL/GenBank/DDBJ whole genome shotgun (WGS) entry which is preliminary data.</text>
</comment>
<feature type="transmembrane region" description="Helical" evidence="2">
    <location>
        <begin position="337"/>
        <end position="361"/>
    </location>
</feature>
<gene>
    <name evidence="3" type="ORF">TrVE_jg13710</name>
</gene>
<feature type="transmembrane region" description="Helical" evidence="2">
    <location>
        <begin position="381"/>
        <end position="401"/>
    </location>
</feature>
<dbReference type="Proteomes" id="UP001165160">
    <property type="component" value="Unassembled WGS sequence"/>
</dbReference>
<feature type="region of interest" description="Disordered" evidence="1">
    <location>
        <begin position="1"/>
        <end position="112"/>
    </location>
</feature>
<feature type="compositionally biased region" description="Low complexity" evidence="1">
    <location>
        <begin position="732"/>
        <end position="741"/>
    </location>
</feature>
<evidence type="ECO:0000256" key="2">
    <source>
        <dbReference type="SAM" id="Phobius"/>
    </source>
</evidence>
<name>A0A9W7BI27_9STRA</name>
<keyword evidence="4" id="KW-1185">Reference proteome</keyword>
<keyword evidence="2" id="KW-1133">Transmembrane helix</keyword>
<feature type="compositionally biased region" description="Basic and acidic residues" evidence="1">
    <location>
        <begin position="784"/>
        <end position="793"/>
    </location>
</feature>
<feature type="transmembrane region" description="Helical" evidence="2">
    <location>
        <begin position="570"/>
        <end position="589"/>
    </location>
</feature>
<organism evidence="3 4">
    <name type="scientific">Triparma verrucosa</name>
    <dbReference type="NCBI Taxonomy" id="1606542"/>
    <lineage>
        <taxon>Eukaryota</taxon>
        <taxon>Sar</taxon>
        <taxon>Stramenopiles</taxon>
        <taxon>Ochrophyta</taxon>
        <taxon>Bolidophyceae</taxon>
        <taxon>Parmales</taxon>
        <taxon>Triparmaceae</taxon>
        <taxon>Triparma</taxon>
    </lineage>
</organism>
<protein>
    <submittedName>
        <fullName evidence="3">Uncharacterized protein</fullName>
    </submittedName>
</protein>
<dbReference type="AlphaFoldDB" id="A0A9W7BI27"/>
<reference evidence="4" key="1">
    <citation type="journal article" date="2023" name="Commun. Biol.">
        <title>Genome analysis of Parmales, the sister group of diatoms, reveals the evolutionary specialization of diatoms from phago-mixotrophs to photoautotrophs.</title>
        <authorList>
            <person name="Ban H."/>
            <person name="Sato S."/>
            <person name="Yoshikawa S."/>
            <person name="Yamada K."/>
            <person name="Nakamura Y."/>
            <person name="Ichinomiya M."/>
            <person name="Sato N."/>
            <person name="Blanc-Mathieu R."/>
            <person name="Endo H."/>
            <person name="Kuwata A."/>
            <person name="Ogata H."/>
        </authorList>
    </citation>
    <scope>NUCLEOTIDE SEQUENCE [LARGE SCALE GENOMIC DNA]</scope>
    <source>
        <strain evidence="4">NIES 3699</strain>
    </source>
</reference>
<feature type="compositionally biased region" description="Low complexity" evidence="1">
    <location>
        <begin position="31"/>
        <end position="62"/>
    </location>
</feature>
<keyword evidence="2" id="KW-0812">Transmembrane</keyword>
<keyword evidence="2" id="KW-0472">Membrane</keyword>
<dbReference type="EMBL" id="BRXX01000088">
    <property type="protein sequence ID" value="GMH88936.1"/>
    <property type="molecule type" value="Genomic_DNA"/>
</dbReference>